<dbReference type="STRING" id="765440.A0A0C3BIA6"/>
<evidence type="ECO:0000313" key="2">
    <source>
        <dbReference type="Proteomes" id="UP000054166"/>
    </source>
</evidence>
<organism evidence="1 2">
    <name type="scientific">Piloderma croceum (strain F 1598)</name>
    <dbReference type="NCBI Taxonomy" id="765440"/>
    <lineage>
        <taxon>Eukaryota</taxon>
        <taxon>Fungi</taxon>
        <taxon>Dikarya</taxon>
        <taxon>Basidiomycota</taxon>
        <taxon>Agaricomycotina</taxon>
        <taxon>Agaricomycetes</taxon>
        <taxon>Agaricomycetidae</taxon>
        <taxon>Atheliales</taxon>
        <taxon>Atheliaceae</taxon>
        <taxon>Piloderma</taxon>
    </lineage>
</organism>
<accession>A0A0C3BIA6</accession>
<dbReference type="EMBL" id="KN832983">
    <property type="protein sequence ID" value="KIM86038.1"/>
    <property type="molecule type" value="Genomic_DNA"/>
</dbReference>
<keyword evidence="2" id="KW-1185">Reference proteome</keyword>
<proteinExistence type="predicted"/>
<dbReference type="AlphaFoldDB" id="A0A0C3BIA6"/>
<feature type="non-terminal residue" evidence="1">
    <location>
        <position position="89"/>
    </location>
</feature>
<dbReference type="Proteomes" id="UP000054166">
    <property type="component" value="Unassembled WGS sequence"/>
</dbReference>
<name>A0A0C3BIA6_PILCF</name>
<gene>
    <name evidence="1" type="ORF">PILCRDRAFT_51587</name>
</gene>
<reference evidence="2" key="2">
    <citation type="submission" date="2015-01" db="EMBL/GenBank/DDBJ databases">
        <title>Evolutionary Origins and Diversification of the Mycorrhizal Mutualists.</title>
        <authorList>
            <consortium name="DOE Joint Genome Institute"/>
            <consortium name="Mycorrhizal Genomics Consortium"/>
            <person name="Kohler A."/>
            <person name="Kuo A."/>
            <person name="Nagy L.G."/>
            <person name="Floudas D."/>
            <person name="Copeland A."/>
            <person name="Barry K.W."/>
            <person name="Cichocki N."/>
            <person name="Veneault-Fourrey C."/>
            <person name="LaButti K."/>
            <person name="Lindquist E.A."/>
            <person name="Lipzen A."/>
            <person name="Lundell T."/>
            <person name="Morin E."/>
            <person name="Murat C."/>
            <person name="Riley R."/>
            <person name="Ohm R."/>
            <person name="Sun H."/>
            <person name="Tunlid A."/>
            <person name="Henrissat B."/>
            <person name="Grigoriev I.V."/>
            <person name="Hibbett D.S."/>
            <person name="Martin F."/>
        </authorList>
    </citation>
    <scope>NUCLEOTIDE SEQUENCE [LARGE SCALE GENOMIC DNA]</scope>
    <source>
        <strain evidence="2">F 1598</strain>
    </source>
</reference>
<evidence type="ECO:0008006" key="3">
    <source>
        <dbReference type="Google" id="ProtNLM"/>
    </source>
</evidence>
<protein>
    <recommendedName>
        <fullName evidence="3">Reverse transcriptase zinc-binding domain-containing protein</fullName>
    </recommendedName>
</protein>
<feature type="non-terminal residue" evidence="1">
    <location>
        <position position="1"/>
    </location>
</feature>
<evidence type="ECO:0000313" key="1">
    <source>
        <dbReference type="EMBL" id="KIM86038.1"/>
    </source>
</evidence>
<sequence length="89" mass="10488">IAQLRTGHIPLNQHLFRIRRSETPTCPHCQSLTVKTVRHYLLECPHYQNERHILQQKLKRKADSLSFLLTKPEAIKPLLGYIHATKHFK</sequence>
<dbReference type="OrthoDB" id="2650954at2759"/>
<dbReference type="HOGENOM" id="CLU_146165_1_0_1"/>
<reference evidence="1 2" key="1">
    <citation type="submission" date="2014-04" db="EMBL/GenBank/DDBJ databases">
        <authorList>
            <consortium name="DOE Joint Genome Institute"/>
            <person name="Kuo A."/>
            <person name="Tarkka M."/>
            <person name="Buscot F."/>
            <person name="Kohler A."/>
            <person name="Nagy L.G."/>
            <person name="Floudas D."/>
            <person name="Copeland A."/>
            <person name="Barry K.W."/>
            <person name="Cichocki N."/>
            <person name="Veneault-Fourrey C."/>
            <person name="LaButti K."/>
            <person name="Lindquist E.A."/>
            <person name="Lipzen A."/>
            <person name="Lundell T."/>
            <person name="Morin E."/>
            <person name="Murat C."/>
            <person name="Sun H."/>
            <person name="Tunlid A."/>
            <person name="Henrissat B."/>
            <person name="Grigoriev I.V."/>
            <person name="Hibbett D.S."/>
            <person name="Martin F."/>
            <person name="Nordberg H.P."/>
            <person name="Cantor M.N."/>
            <person name="Hua S.X."/>
        </authorList>
    </citation>
    <scope>NUCLEOTIDE SEQUENCE [LARGE SCALE GENOMIC DNA]</scope>
    <source>
        <strain evidence="1 2">F 1598</strain>
    </source>
</reference>
<dbReference type="InParanoid" id="A0A0C3BIA6"/>